<dbReference type="RefSeq" id="WP_136354704.1">
    <property type="nucleotide sequence ID" value="NZ_SSNY01000002.1"/>
</dbReference>
<keyword evidence="1" id="KW-1277">Toxin-antitoxin system</keyword>
<evidence type="ECO:0000313" key="2">
    <source>
        <dbReference type="EMBL" id="THF59038.1"/>
    </source>
</evidence>
<protein>
    <submittedName>
        <fullName evidence="2">Type II toxin-antitoxin system RelE/ParE family toxin</fullName>
    </submittedName>
</protein>
<organism evidence="2 3">
    <name type="scientific">Ollibium composti</name>
    <dbReference type="NCBI Taxonomy" id="2675109"/>
    <lineage>
        <taxon>Bacteria</taxon>
        <taxon>Pseudomonadati</taxon>
        <taxon>Pseudomonadota</taxon>
        <taxon>Alphaproteobacteria</taxon>
        <taxon>Hyphomicrobiales</taxon>
        <taxon>Phyllobacteriaceae</taxon>
        <taxon>Ollibium</taxon>
    </lineage>
</organism>
<dbReference type="Pfam" id="PF05016">
    <property type="entry name" value="ParE_toxin"/>
    <property type="match status" value="1"/>
</dbReference>
<proteinExistence type="predicted"/>
<evidence type="ECO:0000313" key="3">
    <source>
        <dbReference type="Proteomes" id="UP000306441"/>
    </source>
</evidence>
<keyword evidence="3" id="KW-1185">Reference proteome</keyword>
<dbReference type="EMBL" id="SSNY01000002">
    <property type="protein sequence ID" value="THF59038.1"/>
    <property type="molecule type" value="Genomic_DNA"/>
</dbReference>
<dbReference type="Gene3D" id="3.30.2310.20">
    <property type="entry name" value="RelE-like"/>
    <property type="match status" value="1"/>
</dbReference>
<evidence type="ECO:0000256" key="1">
    <source>
        <dbReference type="ARBA" id="ARBA00022649"/>
    </source>
</evidence>
<accession>A0ABY2QAL6</accession>
<reference evidence="2 3" key="1">
    <citation type="submission" date="2019-04" db="EMBL/GenBank/DDBJ databases">
        <title>Mesorhizobium composti sp. nov., isolated from compost.</title>
        <authorList>
            <person name="Lin S.-Y."/>
            <person name="Hameed A."/>
            <person name="Hsieh Y.-T."/>
            <person name="Young C.-C."/>
        </authorList>
    </citation>
    <scope>NUCLEOTIDE SEQUENCE [LARGE SCALE GENOMIC DNA]</scope>
    <source>
        <strain evidence="2 3">CC-YTH430</strain>
    </source>
</reference>
<sequence length="98" mass="11347">MKVEFTLLAERQLENLYNYIADHSSEQIAERYITRIVIFCEKLAEFPNRGTRHDDILSGLRTVGFERRVTIAFLVSPDTVLIEGIFYGGQDFAARFRS</sequence>
<dbReference type="Proteomes" id="UP000306441">
    <property type="component" value="Unassembled WGS sequence"/>
</dbReference>
<dbReference type="InterPro" id="IPR007712">
    <property type="entry name" value="RelE/ParE_toxin"/>
</dbReference>
<gene>
    <name evidence="2" type="ORF">E6C48_05160</name>
</gene>
<name>A0ABY2QAL6_9HYPH</name>
<dbReference type="InterPro" id="IPR035093">
    <property type="entry name" value="RelE/ParE_toxin_dom_sf"/>
</dbReference>
<comment type="caution">
    <text evidence="2">The sequence shown here is derived from an EMBL/GenBank/DDBJ whole genome shotgun (WGS) entry which is preliminary data.</text>
</comment>